<dbReference type="Proteomes" id="UP000029109">
    <property type="component" value="Unassembled WGS sequence"/>
</dbReference>
<proteinExistence type="predicted"/>
<dbReference type="EMBL" id="JGZJ01000008">
    <property type="protein sequence ID" value="KFI82698.1"/>
    <property type="molecule type" value="Genomic_DNA"/>
</dbReference>
<evidence type="ECO:0000313" key="2">
    <source>
        <dbReference type="Proteomes" id="UP000029109"/>
    </source>
</evidence>
<comment type="caution">
    <text evidence="1">The sequence shown here is derived from an EMBL/GenBank/DDBJ whole genome shotgun (WGS) entry which is preliminary data.</text>
</comment>
<accession>A0A7V8HQD5</accession>
<dbReference type="AlphaFoldDB" id="A0A7V8HQD5"/>
<protein>
    <submittedName>
        <fullName evidence="1">Uncharacterized protein</fullName>
    </submittedName>
</protein>
<reference evidence="1 2" key="1">
    <citation type="submission" date="2014-03" db="EMBL/GenBank/DDBJ databases">
        <title>Genomics of Bifidobacteria.</title>
        <authorList>
            <person name="Ventura M."/>
            <person name="Milani C."/>
            <person name="Lugli G.A."/>
        </authorList>
    </citation>
    <scope>NUCLEOTIDE SEQUENCE [LARGE SCALE GENOMIC DNA]</scope>
    <source>
        <strain evidence="1 2">LMG 21816</strain>
    </source>
</reference>
<gene>
    <name evidence="1" type="ORF">BPULL_2098</name>
</gene>
<organism evidence="1 2">
    <name type="scientific">Bifidobacterium pullorum</name>
    <dbReference type="NCBI Taxonomy" id="78448"/>
    <lineage>
        <taxon>Bacteria</taxon>
        <taxon>Bacillati</taxon>
        <taxon>Actinomycetota</taxon>
        <taxon>Actinomycetes</taxon>
        <taxon>Bifidobacteriales</taxon>
        <taxon>Bifidobacteriaceae</taxon>
        <taxon>Bifidobacterium</taxon>
    </lineage>
</organism>
<evidence type="ECO:0000313" key="1">
    <source>
        <dbReference type="EMBL" id="KFI82698.1"/>
    </source>
</evidence>
<sequence>MPCLFNAIVAGEDAVFVRLSQVWARGLSSNMAYSRTERLDTVSHQAISRQQDTPLASRILIRCWITSCPRSATGT</sequence>
<name>A0A7V8HQD5_9BIFI</name>